<dbReference type="GO" id="GO:0015627">
    <property type="term" value="C:type II protein secretion system complex"/>
    <property type="evidence" value="ECO:0007669"/>
    <property type="project" value="InterPro"/>
</dbReference>
<keyword evidence="6 11" id="KW-0812">Transmembrane</keyword>
<accession>A0A4Y9T1F6</accession>
<dbReference type="Pfam" id="PF07963">
    <property type="entry name" value="N_methyl"/>
    <property type="match status" value="1"/>
</dbReference>
<keyword evidence="8 11" id="KW-0472">Membrane</keyword>
<dbReference type="AlphaFoldDB" id="A0A4Y9T1F6"/>
<comment type="subcellular location">
    <subcellularLocation>
        <location evidence="1">Cell inner membrane</location>
        <topology evidence="1">Single-pass membrane protein</topology>
    </subcellularLocation>
</comment>
<dbReference type="SUPFAM" id="SSF54523">
    <property type="entry name" value="Pili subunits"/>
    <property type="match status" value="1"/>
</dbReference>
<sequence length="154" mass="16223">MVTPRPPRGVTLLELIAVLAILAILAGLAMPSFTGFSANMRVRSVASDLHASLSRARSEAIKRNAEVTLAPASLGRWQDGWRIPDPSGGTQVLDAHPAVPKATVSGPDRVTFLPNGRIKGTSLPSFDIFVTGASAHRCIRVDLGGRPNQSSTSC</sequence>
<proteinExistence type="inferred from homology"/>
<dbReference type="GO" id="GO:0015628">
    <property type="term" value="P:protein secretion by the type II secretion system"/>
    <property type="evidence" value="ECO:0007669"/>
    <property type="project" value="InterPro"/>
</dbReference>
<evidence type="ECO:0000259" key="12">
    <source>
        <dbReference type="Pfam" id="PF12019"/>
    </source>
</evidence>
<evidence type="ECO:0000256" key="11">
    <source>
        <dbReference type="SAM" id="Phobius"/>
    </source>
</evidence>
<dbReference type="NCBIfam" id="TIGR02532">
    <property type="entry name" value="IV_pilin_GFxxxE"/>
    <property type="match status" value="1"/>
</dbReference>
<name>A0A4Y9T1F6_9BURK</name>
<feature type="domain" description="General secretion pathway GspH" evidence="12">
    <location>
        <begin position="46"/>
        <end position="145"/>
    </location>
</feature>
<keyword evidence="5" id="KW-0997">Cell inner membrane</keyword>
<keyword evidence="3" id="KW-1003">Cell membrane</keyword>
<protein>
    <recommendedName>
        <fullName evidence="2">Type II secretion system protein H</fullName>
    </recommendedName>
    <alternativeName>
        <fullName evidence="10">General secretion pathway protein H</fullName>
    </alternativeName>
</protein>
<evidence type="ECO:0000313" key="14">
    <source>
        <dbReference type="Proteomes" id="UP000297258"/>
    </source>
</evidence>
<dbReference type="Gene3D" id="3.55.40.10">
    <property type="entry name" value="minor pseudopilin epsh domain"/>
    <property type="match status" value="1"/>
</dbReference>
<evidence type="ECO:0000256" key="7">
    <source>
        <dbReference type="ARBA" id="ARBA00022989"/>
    </source>
</evidence>
<comment type="similarity">
    <text evidence="9">Belongs to the GSP H family.</text>
</comment>
<dbReference type="InterPro" id="IPR045584">
    <property type="entry name" value="Pilin-like"/>
</dbReference>
<feature type="transmembrane region" description="Helical" evidence="11">
    <location>
        <begin position="12"/>
        <end position="33"/>
    </location>
</feature>
<evidence type="ECO:0000256" key="9">
    <source>
        <dbReference type="ARBA" id="ARBA00025772"/>
    </source>
</evidence>
<dbReference type="EMBL" id="SPUM01000045">
    <property type="protein sequence ID" value="TFW33152.1"/>
    <property type="molecule type" value="Genomic_DNA"/>
</dbReference>
<dbReference type="InterPro" id="IPR012902">
    <property type="entry name" value="N_methyl_site"/>
</dbReference>
<evidence type="ECO:0000256" key="6">
    <source>
        <dbReference type="ARBA" id="ARBA00022692"/>
    </source>
</evidence>
<dbReference type="GO" id="GO:0005886">
    <property type="term" value="C:plasma membrane"/>
    <property type="evidence" value="ECO:0007669"/>
    <property type="project" value="UniProtKB-SubCell"/>
</dbReference>
<dbReference type="RefSeq" id="WP_135189192.1">
    <property type="nucleotide sequence ID" value="NZ_SPUM01000045.1"/>
</dbReference>
<evidence type="ECO:0000256" key="5">
    <source>
        <dbReference type="ARBA" id="ARBA00022519"/>
    </source>
</evidence>
<dbReference type="PROSITE" id="PS00409">
    <property type="entry name" value="PROKAR_NTER_METHYL"/>
    <property type="match status" value="1"/>
</dbReference>
<evidence type="ECO:0000256" key="10">
    <source>
        <dbReference type="ARBA" id="ARBA00030775"/>
    </source>
</evidence>
<dbReference type="InterPro" id="IPR022346">
    <property type="entry name" value="T2SS_GspH"/>
</dbReference>
<dbReference type="OrthoDB" id="9180128at2"/>
<dbReference type="Pfam" id="PF12019">
    <property type="entry name" value="GspH"/>
    <property type="match status" value="1"/>
</dbReference>
<evidence type="ECO:0000256" key="2">
    <source>
        <dbReference type="ARBA" id="ARBA00021549"/>
    </source>
</evidence>
<dbReference type="Proteomes" id="UP000297258">
    <property type="component" value="Unassembled WGS sequence"/>
</dbReference>
<comment type="caution">
    <text evidence="13">The sequence shown here is derived from an EMBL/GenBank/DDBJ whole genome shotgun (WGS) entry which is preliminary data.</text>
</comment>
<evidence type="ECO:0000313" key="13">
    <source>
        <dbReference type="EMBL" id="TFW33152.1"/>
    </source>
</evidence>
<evidence type="ECO:0000256" key="4">
    <source>
        <dbReference type="ARBA" id="ARBA00022481"/>
    </source>
</evidence>
<gene>
    <name evidence="13" type="ORF">E4O92_07785</name>
</gene>
<evidence type="ECO:0000256" key="8">
    <source>
        <dbReference type="ARBA" id="ARBA00023136"/>
    </source>
</evidence>
<keyword evidence="14" id="KW-1185">Reference proteome</keyword>
<keyword evidence="7 11" id="KW-1133">Transmembrane helix</keyword>
<organism evidence="13 14">
    <name type="scientific">Massilia horti</name>
    <dbReference type="NCBI Taxonomy" id="2562153"/>
    <lineage>
        <taxon>Bacteria</taxon>
        <taxon>Pseudomonadati</taxon>
        <taxon>Pseudomonadota</taxon>
        <taxon>Betaproteobacteria</taxon>
        <taxon>Burkholderiales</taxon>
        <taxon>Oxalobacteraceae</taxon>
        <taxon>Telluria group</taxon>
        <taxon>Massilia</taxon>
    </lineage>
</organism>
<evidence type="ECO:0000256" key="1">
    <source>
        <dbReference type="ARBA" id="ARBA00004377"/>
    </source>
</evidence>
<reference evidence="13 14" key="1">
    <citation type="submission" date="2019-03" db="EMBL/GenBank/DDBJ databases">
        <title>Draft genome of Massilia hortus sp. nov., a novel bacterial species of the Oxalobacteraceae family.</title>
        <authorList>
            <person name="Peta V."/>
            <person name="Raths R."/>
            <person name="Bucking H."/>
        </authorList>
    </citation>
    <scope>NUCLEOTIDE SEQUENCE [LARGE SCALE GENOMIC DNA]</scope>
    <source>
        <strain evidence="13 14">ONC3</strain>
    </source>
</reference>
<keyword evidence="4" id="KW-0488">Methylation</keyword>
<evidence type="ECO:0000256" key="3">
    <source>
        <dbReference type="ARBA" id="ARBA00022475"/>
    </source>
</evidence>